<reference evidence="1 2" key="1">
    <citation type="submission" date="2014-02" db="EMBL/GenBank/DDBJ databases">
        <title>The small core and large imbalanced accessory genome model reveals a collaborative survival strategy of Sorangium cellulosum strains in nature.</title>
        <authorList>
            <person name="Han K."/>
            <person name="Peng R."/>
            <person name="Blom J."/>
            <person name="Li Y.-Z."/>
        </authorList>
    </citation>
    <scope>NUCLEOTIDE SEQUENCE [LARGE SCALE GENOMIC DNA]</scope>
    <source>
        <strain evidence="1 2">So0157-18</strain>
    </source>
</reference>
<accession>A0A150P0W4</accession>
<dbReference type="AlphaFoldDB" id="A0A150P0W4"/>
<sequence>MDGFMQKILPSLANVRLVVVPYPLRADEADLYYIHWRDHNDLDELDRKVQEWAYTDEDFASSILTRHQATLCRSCGSRWHTLIVPPDTYIGLGDLHRKKLASRWKDVKVCPSCKASFGQIVLEILGAKAA</sequence>
<evidence type="ECO:0000313" key="2">
    <source>
        <dbReference type="Proteomes" id="UP000075604"/>
    </source>
</evidence>
<gene>
    <name evidence="1" type="ORF">BE04_10435</name>
</gene>
<organism evidence="1 2">
    <name type="scientific">Sorangium cellulosum</name>
    <name type="common">Polyangium cellulosum</name>
    <dbReference type="NCBI Taxonomy" id="56"/>
    <lineage>
        <taxon>Bacteria</taxon>
        <taxon>Pseudomonadati</taxon>
        <taxon>Myxococcota</taxon>
        <taxon>Polyangia</taxon>
        <taxon>Polyangiales</taxon>
        <taxon>Polyangiaceae</taxon>
        <taxon>Sorangium</taxon>
    </lineage>
</organism>
<evidence type="ECO:0000313" key="1">
    <source>
        <dbReference type="EMBL" id="KYF48546.1"/>
    </source>
</evidence>
<name>A0A150P0W4_SORCE</name>
<comment type="caution">
    <text evidence="1">The sequence shown here is derived from an EMBL/GenBank/DDBJ whole genome shotgun (WGS) entry which is preliminary data.</text>
</comment>
<protein>
    <submittedName>
        <fullName evidence="1">Uncharacterized protein</fullName>
    </submittedName>
</protein>
<dbReference type="Proteomes" id="UP000075604">
    <property type="component" value="Unassembled WGS sequence"/>
</dbReference>
<dbReference type="EMBL" id="JELX01004374">
    <property type="protein sequence ID" value="KYF48546.1"/>
    <property type="molecule type" value="Genomic_DNA"/>
</dbReference>
<proteinExistence type="predicted"/>